<dbReference type="Proteomes" id="UP001209276">
    <property type="component" value="Unassembled WGS sequence"/>
</dbReference>
<dbReference type="NCBIfam" id="TIGR00004">
    <property type="entry name" value="Rid family detoxifying hydrolase"/>
    <property type="match status" value="1"/>
</dbReference>
<evidence type="ECO:0000256" key="1">
    <source>
        <dbReference type="ARBA" id="ARBA00010552"/>
    </source>
</evidence>
<keyword evidence="2" id="KW-0378">Hydrolase</keyword>
<proteinExistence type="inferred from homology"/>
<name>A0AAP9J133_PANTH</name>
<evidence type="ECO:0000313" key="3">
    <source>
        <dbReference type="EMBL" id="QDM43655.1"/>
    </source>
</evidence>
<dbReference type="GeneID" id="76996148"/>
<organism evidence="3 4">
    <name type="scientific">Paenibacillus thiaminolyticus</name>
    <name type="common">Bacillus thiaminolyticus</name>
    <dbReference type="NCBI Taxonomy" id="49283"/>
    <lineage>
        <taxon>Bacteria</taxon>
        <taxon>Bacillati</taxon>
        <taxon>Bacillota</taxon>
        <taxon>Bacilli</taxon>
        <taxon>Bacillales</taxon>
        <taxon>Paenibacillaceae</taxon>
        <taxon>Paenibacillus</taxon>
    </lineage>
</organism>
<protein>
    <submittedName>
        <fullName evidence="2">Rid family detoxifying hydrolase</fullName>
    </submittedName>
</protein>
<dbReference type="GO" id="GO:0019239">
    <property type="term" value="F:deaminase activity"/>
    <property type="evidence" value="ECO:0007669"/>
    <property type="project" value="TreeGrafter"/>
</dbReference>
<dbReference type="RefSeq" id="WP_087445164.1">
    <property type="nucleotide sequence ID" value="NZ_CABMNB010000047.1"/>
</dbReference>
<gene>
    <name evidence="3" type="ORF">FLT43_09215</name>
    <name evidence="2" type="ORF">M5W83_02235</name>
</gene>
<keyword evidence="5" id="KW-1185">Reference proteome</keyword>
<dbReference type="InterPro" id="IPR006175">
    <property type="entry name" value="YjgF/YER057c/UK114"/>
</dbReference>
<dbReference type="Pfam" id="PF01042">
    <property type="entry name" value="Ribonuc_L-PSP"/>
    <property type="match status" value="1"/>
</dbReference>
<reference evidence="2 5" key="2">
    <citation type="submission" date="2022-05" db="EMBL/GenBank/DDBJ databases">
        <title>Genome Sequencing of Bee-Associated Microbes.</title>
        <authorList>
            <person name="Dunlap C."/>
        </authorList>
    </citation>
    <scope>NUCLEOTIDE SEQUENCE [LARGE SCALE GENOMIC DNA]</scope>
    <source>
        <strain evidence="2 5">NRRL B-14613</strain>
    </source>
</reference>
<dbReference type="EMBL" id="JAMDMM010000005">
    <property type="protein sequence ID" value="MCY9605997.1"/>
    <property type="molecule type" value="Genomic_DNA"/>
</dbReference>
<dbReference type="Proteomes" id="UP000315377">
    <property type="component" value="Chromosome"/>
</dbReference>
<evidence type="ECO:0000313" key="5">
    <source>
        <dbReference type="Proteomes" id="UP001209276"/>
    </source>
</evidence>
<dbReference type="SUPFAM" id="SSF55298">
    <property type="entry name" value="YjgF-like"/>
    <property type="match status" value="1"/>
</dbReference>
<dbReference type="InterPro" id="IPR006056">
    <property type="entry name" value="RidA"/>
</dbReference>
<dbReference type="GO" id="GO:0005829">
    <property type="term" value="C:cytosol"/>
    <property type="evidence" value="ECO:0007669"/>
    <property type="project" value="TreeGrafter"/>
</dbReference>
<dbReference type="EMBL" id="CP041405">
    <property type="protein sequence ID" value="QDM43655.1"/>
    <property type="molecule type" value="Genomic_DNA"/>
</dbReference>
<dbReference type="FunFam" id="3.30.1330.40:FF:000001">
    <property type="entry name" value="L-PSP family endoribonuclease"/>
    <property type="match status" value="1"/>
</dbReference>
<dbReference type="CDD" id="cd00448">
    <property type="entry name" value="YjgF_YER057c_UK114_family"/>
    <property type="match status" value="1"/>
</dbReference>
<evidence type="ECO:0000313" key="4">
    <source>
        <dbReference type="Proteomes" id="UP000315377"/>
    </source>
</evidence>
<dbReference type="PANTHER" id="PTHR11803">
    <property type="entry name" value="2-IMINOBUTANOATE/2-IMINOPROPANOATE DEAMINASE RIDA"/>
    <property type="match status" value="1"/>
</dbReference>
<evidence type="ECO:0000313" key="2">
    <source>
        <dbReference type="EMBL" id="MCY9605997.1"/>
    </source>
</evidence>
<dbReference type="PANTHER" id="PTHR11803:SF39">
    <property type="entry name" value="2-IMINOBUTANOATE_2-IMINOPROPANOATE DEAMINASE"/>
    <property type="match status" value="1"/>
</dbReference>
<dbReference type="AlphaFoldDB" id="A0AAP9J133"/>
<dbReference type="Gene3D" id="3.30.1330.40">
    <property type="entry name" value="RutC-like"/>
    <property type="match status" value="1"/>
</dbReference>
<reference evidence="3 4" key="1">
    <citation type="submission" date="2019-07" db="EMBL/GenBank/DDBJ databases">
        <title>Paenibacillus thiaminolyticus NRRL B-4156.</title>
        <authorList>
            <person name="Hehnly C."/>
            <person name="Zhang L."/>
        </authorList>
    </citation>
    <scope>NUCLEOTIDE SEQUENCE [LARGE SCALE GENOMIC DNA]</scope>
    <source>
        <strain evidence="3 4">NRRL B-4156</strain>
    </source>
</reference>
<dbReference type="InterPro" id="IPR035959">
    <property type="entry name" value="RutC-like_sf"/>
</dbReference>
<sequence length="128" mass="14181">MKRINTKKAPEAIGPYVQAVKFNNMIVTSGQLPINADVGIIESASVKEQTYRSLTNIKNILEEGGGQIKDIVKTTVYLQHMDDFAEMNEVYDEFFKGMQCPARTTVEVAKLPMDALVEIEAIATVKGE</sequence>
<accession>A0AAP9J133</accession>
<comment type="similarity">
    <text evidence="1">Belongs to the RutC family.</text>
</comment>